<evidence type="ECO:0000313" key="6">
    <source>
        <dbReference type="Proteomes" id="UP000460142"/>
    </source>
</evidence>
<dbReference type="Proteomes" id="UP000186756">
    <property type="component" value="Unassembled WGS sequence"/>
</dbReference>
<evidence type="ECO:0000313" key="3">
    <source>
        <dbReference type="EMBL" id="SDO36256.1"/>
    </source>
</evidence>
<reference evidence="2" key="3">
    <citation type="submission" date="2017-01" db="EMBL/GenBank/DDBJ databases">
        <authorList>
            <person name="Mah S.A."/>
            <person name="Swanson W.J."/>
            <person name="Moy G.W."/>
            <person name="Vacquier V.D."/>
        </authorList>
    </citation>
    <scope>NUCLEOTIDE SEQUENCE [LARGE SCALE GENOMIC DNA]</scope>
    <source>
        <strain evidence="2">MT1</strain>
    </source>
</reference>
<name>A0A1H0IXR1_PSERE</name>
<reference evidence="4" key="2">
    <citation type="submission" date="2017-01" db="EMBL/GenBank/DDBJ databases">
        <authorList>
            <person name="Poblete-Castro I."/>
        </authorList>
    </citation>
    <scope>NUCLEOTIDE SEQUENCE [LARGE SCALE GENOMIC DNA]</scope>
    <source>
        <strain evidence="4">DSM 18361 / CCUG 53116 / MT1</strain>
    </source>
</reference>
<dbReference type="Proteomes" id="UP000460142">
    <property type="component" value="Unassembled WGS sequence"/>
</dbReference>
<dbReference type="EMBL" id="LT629709">
    <property type="protein sequence ID" value="SDO36256.1"/>
    <property type="molecule type" value="Genomic_DNA"/>
</dbReference>
<dbReference type="InterPro" id="IPR013388">
    <property type="entry name" value="T3SS_OrgA/MxiK"/>
</dbReference>
<keyword evidence="4" id="KW-1185">Reference proteome</keyword>
<evidence type="ECO:0000313" key="4">
    <source>
        <dbReference type="Proteomes" id="UP000186756"/>
    </source>
</evidence>
<proteinExistence type="predicted"/>
<sequence length="188" mass="21275">MAHAECLQRILAQPLSYLHPQRLSLPAQFDGAEARRLLDRMLLEGLDLQGSWPSTPLSAVGHLWIDHWRALPYIARLMGTYRVLPDLAQGAALLRLPLSLRRFAGYRLGTRRGASIEGSSDPLEQVEAAGLNALWSWREQVPPMLLERLILQFSEPVVSLSRQWPITEPDPALFFLAVQHARRYPNPD</sequence>
<protein>
    <submittedName>
        <fullName evidence="1">Secretion system protein</fullName>
    </submittedName>
    <submittedName>
        <fullName evidence="3">Type III secretion apparatus protein OrgA/MxiK</fullName>
    </submittedName>
</protein>
<accession>A0A1H0IXR1</accession>
<dbReference type="Pfam" id="PF09482">
    <property type="entry name" value="OrgA_MxiK"/>
    <property type="match status" value="1"/>
</dbReference>
<evidence type="ECO:0000313" key="2">
    <source>
        <dbReference type="EMBL" id="OLT99412.1"/>
    </source>
</evidence>
<evidence type="ECO:0000313" key="5">
    <source>
        <dbReference type="Proteomes" id="UP000198549"/>
    </source>
</evidence>
<dbReference type="AlphaFoldDB" id="A0A1H0IXR1"/>
<dbReference type="EMBL" id="MSTQ01000024">
    <property type="protein sequence ID" value="OLT99412.1"/>
    <property type="molecule type" value="Genomic_DNA"/>
</dbReference>
<dbReference type="OrthoDB" id="8596321at2"/>
<reference evidence="1 6" key="4">
    <citation type="submission" date="2019-09" db="EMBL/GenBank/DDBJ databases">
        <title>Draft genome sequences of 48 bacterial type strains from the CCUG.</title>
        <authorList>
            <person name="Tunovic T."/>
            <person name="Pineiro-Iglesias B."/>
            <person name="Unosson C."/>
            <person name="Inganas E."/>
            <person name="Ohlen M."/>
            <person name="Cardew S."/>
            <person name="Jensie-Markopoulos S."/>
            <person name="Salva-Serra F."/>
            <person name="Jaen-Luchoro D."/>
            <person name="Karlsson R."/>
            <person name="Svensson-Stadler L."/>
            <person name="Chun J."/>
            <person name="Moore E."/>
        </authorList>
    </citation>
    <scope>NUCLEOTIDE SEQUENCE [LARGE SCALE GENOMIC DNA]</scope>
    <source>
        <strain evidence="1 6">CCUG 53116</strain>
    </source>
</reference>
<dbReference type="Proteomes" id="UP000198549">
    <property type="component" value="Chromosome I"/>
</dbReference>
<dbReference type="RefSeq" id="WP_075949153.1">
    <property type="nucleotide sequence ID" value="NZ_LT629709.1"/>
</dbReference>
<gene>
    <name evidence="2" type="ORF">BVK86_26260</name>
    <name evidence="1" type="ORF">F7R15_27000</name>
    <name evidence="3" type="ORF">SAMN04490202_0673</name>
</gene>
<organism evidence="3 5">
    <name type="scientific">Pseudomonas reinekei</name>
    <dbReference type="NCBI Taxonomy" id="395598"/>
    <lineage>
        <taxon>Bacteria</taxon>
        <taxon>Pseudomonadati</taxon>
        <taxon>Pseudomonadota</taxon>
        <taxon>Gammaproteobacteria</taxon>
        <taxon>Pseudomonadales</taxon>
        <taxon>Pseudomonadaceae</taxon>
        <taxon>Pseudomonas</taxon>
    </lineage>
</organism>
<dbReference type="EMBL" id="VZPS01000027">
    <property type="protein sequence ID" value="KAB0480881.1"/>
    <property type="molecule type" value="Genomic_DNA"/>
</dbReference>
<evidence type="ECO:0000313" key="1">
    <source>
        <dbReference type="EMBL" id="KAB0480881.1"/>
    </source>
</evidence>
<reference evidence="3 5" key="1">
    <citation type="submission" date="2016-10" db="EMBL/GenBank/DDBJ databases">
        <authorList>
            <person name="de Groot N.N."/>
        </authorList>
    </citation>
    <scope>NUCLEOTIDE SEQUENCE [LARGE SCALE GENOMIC DNA]</scope>
    <source>
        <strain evidence="3 5">BS3776</strain>
    </source>
</reference>